<evidence type="ECO:0000313" key="7">
    <source>
        <dbReference type="Proteomes" id="UP000294933"/>
    </source>
</evidence>
<dbReference type="AlphaFoldDB" id="A0A4Y7QBJ0"/>
<feature type="compositionally biased region" description="Low complexity" evidence="4">
    <location>
        <begin position="371"/>
        <end position="389"/>
    </location>
</feature>
<feature type="compositionally biased region" description="Polar residues" evidence="4">
    <location>
        <begin position="75"/>
        <end position="93"/>
    </location>
</feature>
<dbReference type="PROSITE" id="PS50082">
    <property type="entry name" value="WD_REPEATS_2"/>
    <property type="match status" value="1"/>
</dbReference>
<feature type="compositionally biased region" description="Polar residues" evidence="4">
    <location>
        <begin position="323"/>
        <end position="333"/>
    </location>
</feature>
<evidence type="ECO:0000256" key="3">
    <source>
        <dbReference type="PROSITE-ProRule" id="PRU00221"/>
    </source>
</evidence>
<feature type="repeat" description="WD" evidence="3">
    <location>
        <begin position="256"/>
        <end position="297"/>
    </location>
</feature>
<dbReference type="EMBL" id="ML170165">
    <property type="protein sequence ID" value="TDL24756.1"/>
    <property type="molecule type" value="Genomic_DNA"/>
</dbReference>
<dbReference type="InterPro" id="IPR015943">
    <property type="entry name" value="WD40/YVTN_repeat-like_dom_sf"/>
</dbReference>
<reference evidence="6 7" key="1">
    <citation type="submission" date="2018-06" db="EMBL/GenBank/DDBJ databases">
        <title>A transcriptomic atlas of mushroom development highlights an independent origin of complex multicellularity.</title>
        <authorList>
            <consortium name="DOE Joint Genome Institute"/>
            <person name="Krizsan K."/>
            <person name="Almasi E."/>
            <person name="Merenyi Z."/>
            <person name="Sahu N."/>
            <person name="Viragh M."/>
            <person name="Koszo T."/>
            <person name="Mondo S."/>
            <person name="Kiss B."/>
            <person name="Balint B."/>
            <person name="Kues U."/>
            <person name="Barry K."/>
            <person name="Hegedus J.C."/>
            <person name="Henrissat B."/>
            <person name="Johnson J."/>
            <person name="Lipzen A."/>
            <person name="Ohm R."/>
            <person name="Nagy I."/>
            <person name="Pangilinan J."/>
            <person name="Yan J."/>
            <person name="Xiong Y."/>
            <person name="Grigoriev I.V."/>
            <person name="Hibbett D.S."/>
            <person name="Nagy L.G."/>
        </authorList>
    </citation>
    <scope>NUCLEOTIDE SEQUENCE [LARGE SCALE GENOMIC DNA]</scope>
    <source>
        <strain evidence="6 7">SZMC22713</strain>
    </source>
</reference>
<dbReference type="InterPro" id="IPR057544">
    <property type="entry name" value="Beta-prop_SPT8"/>
</dbReference>
<keyword evidence="7" id="KW-1185">Reference proteome</keyword>
<evidence type="ECO:0000313" key="6">
    <source>
        <dbReference type="EMBL" id="TDL24756.1"/>
    </source>
</evidence>
<dbReference type="PANTHER" id="PTHR19848">
    <property type="entry name" value="WD40 REPEAT PROTEIN"/>
    <property type="match status" value="1"/>
</dbReference>
<dbReference type="PROSITE" id="PS50294">
    <property type="entry name" value="WD_REPEATS_REGION"/>
    <property type="match status" value="1"/>
</dbReference>
<dbReference type="SUPFAM" id="SSF50978">
    <property type="entry name" value="WD40 repeat-like"/>
    <property type="match status" value="1"/>
</dbReference>
<dbReference type="Gene3D" id="2.130.10.10">
    <property type="entry name" value="YVTN repeat-like/Quinoprotein amine dehydrogenase"/>
    <property type="match status" value="3"/>
</dbReference>
<dbReference type="OrthoDB" id="10260946at2759"/>
<evidence type="ECO:0000256" key="2">
    <source>
        <dbReference type="ARBA" id="ARBA00022737"/>
    </source>
</evidence>
<feature type="domain" description="Transcription factor spt8 beta-propeller" evidence="5">
    <location>
        <begin position="130"/>
        <end position="582"/>
    </location>
</feature>
<dbReference type="STRING" id="50990.A0A4Y7QBJ0"/>
<dbReference type="VEuPathDB" id="FungiDB:BD410DRAFT_718525"/>
<evidence type="ECO:0000256" key="4">
    <source>
        <dbReference type="SAM" id="MobiDB-lite"/>
    </source>
</evidence>
<feature type="region of interest" description="Disordered" evidence="4">
    <location>
        <begin position="1"/>
        <end position="120"/>
    </location>
</feature>
<keyword evidence="1 3" id="KW-0853">WD repeat</keyword>
<accession>A0A4Y7QBJ0</accession>
<evidence type="ECO:0000256" key="1">
    <source>
        <dbReference type="ARBA" id="ARBA00022574"/>
    </source>
</evidence>
<dbReference type="PANTHER" id="PTHR19848:SF8">
    <property type="entry name" value="F-BOX AND WD REPEAT DOMAIN CONTAINING 7"/>
    <property type="match status" value="1"/>
</dbReference>
<gene>
    <name evidence="6" type="ORF">BD410DRAFT_718525</name>
</gene>
<feature type="region of interest" description="Disordered" evidence="4">
    <location>
        <begin position="320"/>
        <end position="396"/>
    </location>
</feature>
<proteinExistence type="predicted"/>
<dbReference type="Pfam" id="PF23798">
    <property type="entry name" value="Beta-prop_SPT8"/>
    <property type="match status" value="1"/>
</dbReference>
<dbReference type="SMART" id="SM00320">
    <property type="entry name" value="WD40"/>
    <property type="match status" value="6"/>
</dbReference>
<dbReference type="Proteomes" id="UP000294933">
    <property type="component" value="Unassembled WGS sequence"/>
</dbReference>
<protein>
    <submittedName>
        <fullName evidence="6">WD40 repeat-like protein</fullName>
    </submittedName>
</protein>
<sequence>MGHSDSEEEGDVIEDLEFDVRSSEADDAEEDDILDAEGEGDDKDEDNNESMSEDSDEDGDDDDDDEDEEAPKSAAPSQEQPIPTQAPSASPNKPSTPPLRERSLSPARARRTKLIPPPRKPKSYTVEAICAIAHPVPTHALAASMCMSHLLTGSDDGYIRNYDVFAAVNGKVFLTAPQRHHCGVVEGTMKAGHLRTWWENPADPNTVFDPVAEVTVSPVYSLLMQADALWALAGTQHGHINLFTVRHEPGRFITSLHGHRGPVSSLSMAHDEKSFFSASWDGDTLNWDLNTGQVIRKFYSHGAQVAIVAVRPLSNWVPPPPQQYSSANETSHSAALAETNDDTKSEASYDPLFDDEPPAEESGSTQAYFPSQTTVQISQTPTQTTSRSSLFPPRGPRLLDPTSYADFSPDVLLTASIDGQVVLWDRRVNSPDRGVGRLETSDKTPPWCMSACWSADGGQVYAGRRNGTVDVWDTRQFGRASGGTPRLLKTLRNPISSGAVSCVVAFPDGQHVACASNDNIRLWNAGESAEVRSGVQFKIIPGHHGGQVSQMIVDPASRFMVSASSNRGWHGDSTKTILVHDIKPVM</sequence>
<dbReference type="InterPro" id="IPR001680">
    <property type="entry name" value="WD40_rpt"/>
</dbReference>
<dbReference type="InterPro" id="IPR036322">
    <property type="entry name" value="WD40_repeat_dom_sf"/>
</dbReference>
<name>A0A4Y7QBJ0_9AGAM</name>
<keyword evidence="2" id="KW-0677">Repeat</keyword>
<feature type="compositionally biased region" description="Acidic residues" evidence="4">
    <location>
        <begin position="25"/>
        <end position="69"/>
    </location>
</feature>
<feature type="compositionally biased region" description="Acidic residues" evidence="4">
    <location>
        <begin position="1"/>
        <end position="17"/>
    </location>
</feature>
<organism evidence="6 7">
    <name type="scientific">Rickenella mellea</name>
    <dbReference type="NCBI Taxonomy" id="50990"/>
    <lineage>
        <taxon>Eukaryota</taxon>
        <taxon>Fungi</taxon>
        <taxon>Dikarya</taxon>
        <taxon>Basidiomycota</taxon>
        <taxon>Agaricomycotina</taxon>
        <taxon>Agaricomycetes</taxon>
        <taxon>Hymenochaetales</taxon>
        <taxon>Rickenellaceae</taxon>
        <taxon>Rickenella</taxon>
    </lineage>
</organism>
<evidence type="ECO:0000259" key="5">
    <source>
        <dbReference type="Pfam" id="PF23798"/>
    </source>
</evidence>